<evidence type="ECO:0000256" key="1">
    <source>
        <dbReference type="SAM" id="SignalP"/>
    </source>
</evidence>
<accession>A0A6A5UF12</accession>
<feature type="chain" id="PRO_5025587166" description="Jacalin-type lectin domain-containing protein" evidence="1">
    <location>
        <begin position="21"/>
        <end position="398"/>
    </location>
</feature>
<dbReference type="Proteomes" id="UP000800035">
    <property type="component" value="Unassembled WGS sequence"/>
</dbReference>
<organism evidence="2 3">
    <name type="scientific">Byssothecium circinans</name>
    <dbReference type="NCBI Taxonomy" id="147558"/>
    <lineage>
        <taxon>Eukaryota</taxon>
        <taxon>Fungi</taxon>
        <taxon>Dikarya</taxon>
        <taxon>Ascomycota</taxon>
        <taxon>Pezizomycotina</taxon>
        <taxon>Dothideomycetes</taxon>
        <taxon>Pleosporomycetidae</taxon>
        <taxon>Pleosporales</taxon>
        <taxon>Massarineae</taxon>
        <taxon>Massarinaceae</taxon>
        <taxon>Byssothecium</taxon>
    </lineage>
</organism>
<keyword evidence="1" id="KW-0732">Signal</keyword>
<evidence type="ECO:0000313" key="3">
    <source>
        <dbReference type="Proteomes" id="UP000800035"/>
    </source>
</evidence>
<dbReference type="SUPFAM" id="SSF56973">
    <property type="entry name" value="Aerolisin/ETX pore-forming domain"/>
    <property type="match status" value="1"/>
</dbReference>
<feature type="signal peptide" evidence="1">
    <location>
        <begin position="1"/>
        <end position="20"/>
    </location>
</feature>
<keyword evidence="3" id="KW-1185">Reference proteome</keyword>
<sequence length="398" mass="43343">MYFSSATKAALFSLISLVSANCEKGPFVSALAGVGFDKTPGYQHFCDSKWEEGIIITGIRVWAAKFQVKAVQFQYAGGDWGARHGQIPDNDVQPKEKTWKENDKIGLKLWNNKPDDGDPMDAVGKIVVTQEGQKDFEAGGSKIDKEMYVDNPSGKLLAVKGAAGAWVSSLEFKFLESAITNVEMTSITFKEDMKRWNDKKQGLIPAALGSVYYTNSDEIGGYNATYDTTTVITKAVSKTLTESQTHTAGYTLSVKVSGKVGVPLLAESSMEVTNELSYSYSNMKSTSKTDTDTWSFQWKMGGTGAGIPPQTAAHCTASATMGTFDSDYDAKITATMANGKTFNYNAHGHYNSVGYANGIQDCKVIPLKEVPSNAKVQEGKKDKKGKRTTRLDRFITKV</sequence>
<gene>
    <name evidence="2" type="ORF">CC80DRAFT_533061</name>
</gene>
<dbReference type="AlphaFoldDB" id="A0A6A5UF12"/>
<dbReference type="Gene3D" id="2.170.15.10">
    <property type="entry name" value="Proaerolysin, chain A, domain 3"/>
    <property type="match status" value="1"/>
</dbReference>
<dbReference type="EMBL" id="ML976984">
    <property type="protein sequence ID" value="KAF1959687.1"/>
    <property type="molecule type" value="Genomic_DNA"/>
</dbReference>
<reference evidence="2" key="1">
    <citation type="journal article" date="2020" name="Stud. Mycol.">
        <title>101 Dothideomycetes genomes: a test case for predicting lifestyles and emergence of pathogens.</title>
        <authorList>
            <person name="Haridas S."/>
            <person name="Albert R."/>
            <person name="Binder M."/>
            <person name="Bloem J."/>
            <person name="Labutti K."/>
            <person name="Salamov A."/>
            <person name="Andreopoulos B."/>
            <person name="Baker S."/>
            <person name="Barry K."/>
            <person name="Bills G."/>
            <person name="Bluhm B."/>
            <person name="Cannon C."/>
            <person name="Castanera R."/>
            <person name="Culley D."/>
            <person name="Daum C."/>
            <person name="Ezra D."/>
            <person name="Gonzalez J."/>
            <person name="Henrissat B."/>
            <person name="Kuo A."/>
            <person name="Liang C."/>
            <person name="Lipzen A."/>
            <person name="Lutzoni F."/>
            <person name="Magnuson J."/>
            <person name="Mondo S."/>
            <person name="Nolan M."/>
            <person name="Ohm R."/>
            <person name="Pangilinan J."/>
            <person name="Park H.-J."/>
            <person name="Ramirez L."/>
            <person name="Alfaro M."/>
            <person name="Sun H."/>
            <person name="Tritt A."/>
            <person name="Yoshinaga Y."/>
            <person name="Zwiers L.-H."/>
            <person name="Turgeon B."/>
            <person name="Goodwin S."/>
            <person name="Spatafora J."/>
            <person name="Crous P."/>
            <person name="Grigoriev I."/>
        </authorList>
    </citation>
    <scope>NUCLEOTIDE SEQUENCE</scope>
    <source>
        <strain evidence="2">CBS 675.92</strain>
    </source>
</reference>
<proteinExistence type="predicted"/>
<protein>
    <recommendedName>
        <fullName evidence="4">Jacalin-type lectin domain-containing protein</fullName>
    </recommendedName>
</protein>
<evidence type="ECO:0000313" key="2">
    <source>
        <dbReference type="EMBL" id="KAF1959687.1"/>
    </source>
</evidence>
<evidence type="ECO:0008006" key="4">
    <source>
        <dbReference type="Google" id="ProtNLM"/>
    </source>
</evidence>
<dbReference type="OrthoDB" id="3758675at2759"/>
<name>A0A6A5UF12_9PLEO</name>